<evidence type="ECO:0000256" key="5">
    <source>
        <dbReference type="PROSITE-ProRule" id="PRU00335"/>
    </source>
</evidence>
<keyword evidence="2" id="KW-0805">Transcription regulation</keyword>
<gene>
    <name evidence="7" type="ORF">M2152_000500</name>
</gene>
<dbReference type="SUPFAM" id="SSF46689">
    <property type="entry name" value="Homeodomain-like"/>
    <property type="match status" value="1"/>
</dbReference>
<evidence type="ECO:0000256" key="2">
    <source>
        <dbReference type="ARBA" id="ARBA00023015"/>
    </source>
</evidence>
<dbReference type="PANTHER" id="PTHR30055">
    <property type="entry name" value="HTH-TYPE TRANSCRIPTIONAL REGULATOR RUTR"/>
    <property type="match status" value="1"/>
</dbReference>
<dbReference type="RefSeq" id="WP_322132679.1">
    <property type="nucleotide sequence ID" value="NZ_CP085036.1"/>
</dbReference>
<protein>
    <submittedName>
        <fullName evidence="7">AcrR family transcriptional regulator</fullName>
    </submittedName>
</protein>
<dbReference type="PANTHER" id="PTHR30055:SF234">
    <property type="entry name" value="HTH-TYPE TRANSCRIPTIONAL REGULATOR BETI"/>
    <property type="match status" value="1"/>
</dbReference>
<dbReference type="Proteomes" id="UP001160142">
    <property type="component" value="Unassembled WGS sequence"/>
</dbReference>
<dbReference type="Pfam" id="PF00440">
    <property type="entry name" value="TetR_N"/>
    <property type="match status" value="1"/>
</dbReference>
<dbReference type="SUPFAM" id="SSF48498">
    <property type="entry name" value="Tetracyclin repressor-like, C-terminal domain"/>
    <property type="match status" value="1"/>
</dbReference>
<evidence type="ECO:0000259" key="6">
    <source>
        <dbReference type="PROSITE" id="PS50977"/>
    </source>
</evidence>
<feature type="DNA-binding region" description="H-T-H motif" evidence="5">
    <location>
        <begin position="30"/>
        <end position="49"/>
    </location>
</feature>
<evidence type="ECO:0000313" key="7">
    <source>
        <dbReference type="EMBL" id="MDH6180318.1"/>
    </source>
</evidence>
<dbReference type="Pfam" id="PF13977">
    <property type="entry name" value="TetR_C_6"/>
    <property type="match status" value="1"/>
</dbReference>
<keyword evidence="1" id="KW-0678">Repressor</keyword>
<name>A0ABT6KJY8_9MICO</name>
<evidence type="ECO:0000256" key="3">
    <source>
        <dbReference type="ARBA" id="ARBA00023125"/>
    </source>
</evidence>
<reference evidence="7 8" key="1">
    <citation type="submission" date="2023-04" db="EMBL/GenBank/DDBJ databases">
        <title>Genome Encyclopedia of Bacteria and Archaea VI: Functional Genomics of Type Strains.</title>
        <authorList>
            <person name="Whitman W."/>
        </authorList>
    </citation>
    <scope>NUCLEOTIDE SEQUENCE [LARGE SCALE GENOMIC DNA]</scope>
    <source>
        <strain evidence="7 8">SG_E_30_P1</strain>
    </source>
</reference>
<dbReference type="InterPro" id="IPR036271">
    <property type="entry name" value="Tet_transcr_reg_TetR-rel_C_sf"/>
</dbReference>
<keyword evidence="3 5" id="KW-0238">DNA-binding</keyword>
<organism evidence="7 8">
    <name type="scientific">Antiquaquibacter oligotrophicus</name>
    <dbReference type="NCBI Taxonomy" id="2880260"/>
    <lineage>
        <taxon>Bacteria</taxon>
        <taxon>Bacillati</taxon>
        <taxon>Actinomycetota</taxon>
        <taxon>Actinomycetes</taxon>
        <taxon>Micrococcales</taxon>
        <taxon>Microbacteriaceae</taxon>
        <taxon>Antiquaquibacter</taxon>
    </lineage>
</organism>
<evidence type="ECO:0000256" key="1">
    <source>
        <dbReference type="ARBA" id="ARBA00022491"/>
    </source>
</evidence>
<proteinExistence type="predicted"/>
<dbReference type="EMBL" id="JARXVQ010000001">
    <property type="protein sequence ID" value="MDH6180318.1"/>
    <property type="molecule type" value="Genomic_DNA"/>
</dbReference>
<dbReference type="InterPro" id="IPR039538">
    <property type="entry name" value="BetI_C"/>
</dbReference>
<feature type="domain" description="HTH tetR-type" evidence="6">
    <location>
        <begin position="7"/>
        <end position="67"/>
    </location>
</feature>
<dbReference type="InterPro" id="IPR009057">
    <property type="entry name" value="Homeodomain-like_sf"/>
</dbReference>
<dbReference type="InterPro" id="IPR050109">
    <property type="entry name" value="HTH-type_TetR-like_transc_reg"/>
</dbReference>
<dbReference type="Gene3D" id="1.10.357.10">
    <property type="entry name" value="Tetracycline Repressor, domain 2"/>
    <property type="match status" value="1"/>
</dbReference>
<dbReference type="InterPro" id="IPR001647">
    <property type="entry name" value="HTH_TetR"/>
</dbReference>
<evidence type="ECO:0000313" key="8">
    <source>
        <dbReference type="Proteomes" id="UP001160142"/>
    </source>
</evidence>
<accession>A0ABT6KJY8</accession>
<keyword evidence="8" id="KW-1185">Reference proteome</keyword>
<evidence type="ECO:0000256" key="4">
    <source>
        <dbReference type="ARBA" id="ARBA00023163"/>
    </source>
</evidence>
<dbReference type="PROSITE" id="PS50977">
    <property type="entry name" value="HTH_TETR_2"/>
    <property type="match status" value="1"/>
</dbReference>
<sequence>MVRIPADERRDLLLRAALRVIAEKGVSGATTRAIVGEAGMSLASFHYAFRSHDEMMAELVALVVEGESTAVFSALQPDADIRSSLRTGLHAFLDYVIADPGHERVMQEILHYAMRTPELEHRAREQYDSYRRAVTELLVAGAAAARVTWTMPVEDIARLVVTVTDGVTLAWLADRDEPAARRVLDFAAETFTALATPIPVRERAE</sequence>
<keyword evidence="4" id="KW-0804">Transcription</keyword>
<comment type="caution">
    <text evidence="7">The sequence shown here is derived from an EMBL/GenBank/DDBJ whole genome shotgun (WGS) entry which is preliminary data.</text>
</comment>